<dbReference type="PROSITE" id="PS00758">
    <property type="entry name" value="ARGE_DAPE_CPG2_1"/>
    <property type="match status" value="1"/>
</dbReference>
<organism evidence="13 14">
    <name type="scientific">Clostridium grantii DSM 8605</name>
    <dbReference type="NCBI Taxonomy" id="1121316"/>
    <lineage>
        <taxon>Bacteria</taxon>
        <taxon>Bacillati</taxon>
        <taxon>Bacillota</taxon>
        <taxon>Clostridia</taxon>
        <taxon>Eubacteriales</taxon>
        <taxon>Clostridiaceae</taxon>
        <taxon>Clostridium</taxon>
    </lineage>
</organism>
<evidence type="ECO:0000256" key="10">
    <source>
        <dbReference type="PIRSR" id="PIRSR037215-1"/>
    </source>
</evidence>
<dbReference type="InterPro" id="IPR011650">
    <property type="entry name" value="Peptidase_M20_dimer"/>
</dbReference>
<evidence type="ECO:0000313" key="13">
    <source>
        <dbReference type="EMBL" id="SHH99555.1"/>
    </source>
</evidence>
<keyword evidence="14" id="KW-1185">Reference proteome</keyword>
<dbReference type="NCBIfam" id="TIGR01882">
    <property type="entry name" value="peptidase-T"/>
    <property type="match status" value="1"/>
</dbReference>
<keyword evidence="7 9" id="KW-0862">Zinc</keyword>
<dbReference type="InterPro" id="IPR010161">
    <property type="entry name" value="Peptidase_M20B"/>
</dbReference>
<comment type="cofactor">
    <cofactor evidence="9 11">
        <name>Zn(2+)</name>
        <dbReference type="ChEBI" id="CHEBI:29105"/>
    </cofactor>
    <text evidence="9 11">Binds 2 Zn(2+) ions per subunit.</text>
</comment>
<evidence type="ECO:0000256" key="9">
    <source>
        <dbReference type="HAMAP-Rule" id="MF_00550"/>
    </source>
</evidence>
<name>A0A1M5XI67_9CLOT</name>
<evidence type="ECO:0000256" key="4">
    <source>
        <dbReference type="ARBA" id="ARBA00022670"/>
    </source>
</evidence>
<comment type="subcellular location">
    <subcellularLocation>
        <location evidence="9">Cytoplasm</location>
    </subcellularLocation>
</comment>
<keyword evidence="4 9" id="KW-0645">Protease</keyword>
<accession>A0A1M5XI67</accession>
<dbReference type="InterPro" id="IPR002933">
    <property type="entry name" value="Peptidase_M20"/>
</dbReference>
<dbReference type="NCBIfam" id="NF003976">
    <property type="entry name" value="PRK05469.1"/>
    <property type="match status" value="1"/>
</dbReference>
<dbReference type="STRING" id="1121316.SAMN02745207_03678"/>
<dbReference type="Pfam" id="PF01546">
    <property type="entry name" value="Peptidase_M20"/>
    <property type="match status" value="1"/>
</dbReference>
<comment type="catalytic activity">
    <reaction evidence="1 9">
        <text>Release of the N-terminal residue from a tripeptide.</text>
        <dbReference type="EC" id="3.4.11.4"/>
    </reaction>
</comment>
<dbReference type="GO" id="GO:0008237">
    <property type="term" value="F:metallopeptidase activity"/>
    <property type="evidence" value="ECO:0007669"/>
    <property type="project" value="UniProtKB-KW"/>
</dbReference>
<dbReference type="EMBL" id="FQXM01000030">
    <property type="protein sequence ID" value="SHH99555.1"/>
    <property type="molecule type" value="Genomic_DNA"/>
</dbReference>
<dbReference type="AlphaFoldDB" id="A0A1M5XI67"/>
<evidence type="ECO:0000259" key="12">
    <source>
        <dbReference type="Pfam" id="PF07687"/>
    </source>
</evidence>
<evidence type="ECO:0000256" key="1">
    <source>
        <dbReference type="ARBA" id="ARBA00000870"/>
    </source>
</evidence>
<keyword evidence="3 9" id="KW-0031">Aminopeptidase</keyword>
<dbReference type="GO" id="GO:0005829">
    <property type="term" value="C:cytosol"/>
    <property type="evidence" value="ECO:0007669"/>
    <property type="project" value="TreeGrafter"/>
</dbReference>
<dbReference type="SUPFAM" id="SSF53187">
    <property type="entry name" value="Zn-dependent exopeptidases"/>
    <property type="match status" value="1"/>
</dbReference>
<protein>
    <recommendedName>
        <fullName evidence="9">Peptidase T</fullName>
        <ecNumber evidence="9">3.4.11.4</ecNumber>
    </recommendedName>
    <alternativeName>
        <fullName evidence="9">Aminotripeptidase</fullName>
        <shortName evidence="9">Tripeptidase</shortName>
    </alternativeName>
    <alternativeName>
        <fullName evidence="9">Tripeptide aminopeptidase</fullName>
    </alternativeName>
</protein>
<evidence type="ECO:0000256" key="3">
    <source>
        <dbReference type="ARBA" id="ARBA00022438"/>
    </source>
</evidence>
<keyword evidence="6 9" id="KW-0378">Hydrolase</keyword>
<dbReference type="RefSeq" id="WP_073340447.1">
    <property type="nucleotide sequence ID" value="NZ_FQXM01000030.1"/>
</dbReference>
<dbReference type="GO" id="GO:0006508">
    <property type="term" value="P:proteolysis"/>
    <property type="evidence" value="ECO:0007669"/>
    <property type="project" value="UniProtKB-UniRule"/>
</dbReference>
<feature type="binding site" evidence="9 11">
    <location>
        <position position="176"/>
    </location>
    <ligand>
        <name>Zn(2+)</name>
        <dbReference type="ChEBI" id="CHEBI:29105"/>
        <label>2</label>
    </ligand>
</feature>
<dbReference type="InterPro" id="IPR036264">
    <property type="entry name" value="Bact_exopeptidase_dim_dom"/>
</dbReference>
<feature type="binding site" evidence="9 11">
    <location>
        <position position="141"/>
    </location>
    <ligand>
        <name>Zn(2+)</name>
        <dbReference type="ChEBI" id="CHEBI:29105"/>
        <label>2</label>
    </ligand>
</feature>
<dbReference type="OrthoDB" id="9804934at2"/>
<evidence type="ECO:0000256" key="11">
    <source>
        <dbReference type="PIRSR" id="PIRSR037215-2"/>
    </source>
</evidence>
<dbReference type="Proteomes" id="UP000184447">
    <property type="component" value="Unassembled WGS sequence"/>
</dbReference>
<dbReference type="GO" id="GO:0043171">
    <property type="term" value="P:peptide catabolic process"/>
    <property type="evidence" value="ECO:0007669"/>
    <property type="project" value="UniProtKB-UniRule"/>
</dbReference>
<evidence type="ECO:0000256" key="2">
    <source>
        <dbReference type="ARBA" id="ARBA00009692"/>
    </source>
</evidence>
<feature type="active site" evidence="9 10">
    <location>
        <position position="80"/>
    </location>
</feature>
<evidence type="ECO:0000256" key="7">
    <source>
        <dbReference type="ARBA" id="ARBA00022833"/>
    </source>
</evidence>
<feature type="domain" description="Peptidase M20 dimerisation" evidence="12">
    <location>
        <begin position="208"/>
        <end position="310"/>
    </location>
</feature>
<proteinExistence type="inferred from homology"/>
<evidence type="ECO:0000256" key="8">
    <source>
        <dbReference type="ARBA" id="ARBA00023049"/>
    </source>
</evidence>
<dbReference type="PIRSF" id="PIRSF037215">
    <property type="entry name" value="Peptidase_M20B"/>
    <property type="match status" value="1"/>
</dbReference>
<evidence type="ECO:0000256" key="6">
    <source>
        <dbReference type="ARBA" id="ARBA00022801"/>
    </source>
</evidence>
<dbReference type="NCBIfam" id="NF009920">
    <property type="entry name" value="PRK13381.1"/>
    <property type="match status" value="1"/>
</dbReference>
<keyword evidence="5 9" id="KW-0479">Metal-binding</keyword>
<dbReference type="PANTHER" id="PTHR42994">
    <property type="entry name" value="PEPTIDASE T"/>
    <property type="match status" value="1"/>
</dbReference>
<dbReference type="CDD" id="cd03892">
    <property type="entry name" value="M20_peptT"/>
    <property type="match status" value="1"/>
</dbReference>
<dbReference type="EC" id="3.4.11.4" evidence="9"/>
<keyword evidence="8 9" id="KW-0482">Metalloprotease</keyword>
<dbReference type="SUPFAM" id="SSF55031">
    <property type="entry name" value="Bacterial exopeptidase dimerisation domain"/>
    <property type="match status" value="1"/>
</dbReference>
<dbReference type="PROSITE" id="PS00759">
    <property type="entry name" value="ARGE_DAPE_CPG2_2"/>
    <property type="match status" value="1"/>
</dbReference>
<evidence type="ECO:0000256" key="5">
    <source>
        <dbReference type="ARBA" id="ARBA00022723"/>
    </source>
</evidence>
<dbReference type="Gene3D" id="3.30.70.360">
    <property type="match status" value="1"/>
</dbReference>
<dbReference type="PANTHER" id="PTHR42994:SF1">
    <property type="entry name" value="PEPTIDASE T"/>
    <property type="match status" value="1"/>
</dbReference>
<feature type="binding site" evidence="9 11">
    <location>
        <position position="78"/>
    </location>
    <ligand>
        <name>Zn(2+)</name>
        <dbReference type="ChEBI" id="CHEBI:29105"/>
        <label>1</label>
    </ligand>
</feature>
<dbReference type="GO" id="GO:0008270">
    <property type="term" value="F:zinc ion binding"/>
    <property type="evidence" value="ECO:0007669"/>
    <property type="project" value="UniProtKB-UniRule"/>
</dbReference>
<feature type="binding site" evidence="9 11">
    <location>
        <position position="380"/>
    </location>
    <ligand>
        <name>Zn(2+)</name>
        <dbReference type="ChEBI" id="CHEBI:29105"/>
        <label>2</label>
    </ligand>
</feature>
<reference evidence="13 14" key="1">
    <citation type="submission" date="2016-11" db="EMBL/GenBank/DDBJ databases">
        <authorList>
            <person name="Jaros S."/>
            <person name="Januszkiewicz K."/>
            <person name="Wedrychowicz H."/>
        </authorList>
    </citation>
    <scope>NUCLEOTIDE SEQUENCE [LARGE SCALE GENOMIC DNA]</scope>
    <source>
        <strain evidence="13 14">DSM 8605</strain>
    </source>
</reference>
<comment type="similarity">
    <text evidence="2 9">Belongs to the peptidase M20B family.</text>
</comment>
<dbReference type="GO" id="GO:0045148">
    <property type="term" value="F:tripeptide aminopeptidase activity"/>
    <property type="evidence" value="ECO:0007669"/>
    <property type="project" value="UniProtKB-UniRule"/>
</dbReference>
<feature type="binding site" evidence="9 11">
    <location>
        <position position="141"/>
    </location>
    <ligand>
        <name>Zn(2+)</name>
        <dbReference type="ChEBI" id="CHEBI:29105"/>
        <label>1</label>
    </ligand>
</feature>
<sequence>MDNLKERFLRYVKVDTRADEDANKTPSTESQLVFAKELVKELKDIGLVEVSVDEKAYVMATLPSNIEKSIPTIGFIAHMDTAPDYSGTNVKPNIIENYDGKDILLNKEENIIMKVKDFPELKQYKSHTLITTDGTTLLGADDKAGIAEIITAMEYLIAHPEIKHGKIRIGFTPDEEIGQGADYFDVEKFGAQLAYTMDGGKIGELQFENFNAAGVKINVKGRNVHPGSAKGKMINSIFIGNELMNKLPKDEVPEKTCGYEGFYFLTDFKGSVEDTSLELIIRDFCRENFEKRKEFLFSLEKELNQRYGEGTITIEIKDQYFNMKKKFEDKMYIVDKAKKAMELCGIEAIVDPIRGGTDGARLSFMGLPTPNIFAGGHNFHGKFEFVPLSSMEKAVEVIIKIAELYGE</sequence>
<keyword evidence="9" id="KW-0963">Cytoplasm</keyword>
<feature type="binding site" evidence="9 11">
    <location>
        <position position="198"/>
    </location>
    <ligand>
        <name>Zn(2+)</name>
        <dbReference type="ChEBI" id="CHEBI:29105"/>
        <label>1</label>
    </ligand>
</feature>
<evidence type="ECO:0000313" key="14">
    <source>
        <dbReference type="Proteomes" id="UP000184447"/>
    </source>
</evidence>
<gene>
    <name evidence="9" type="primary">pepT</name>
    <name evidence="13" type="ORF">SAMN02745207_03678</name>
</gene>
<dbReference type="HAMAP" id="MF_00550">
    <property type="entry name" value="Aminopeptidase_M20"/>
    <property type="match status" value="1"/>
</dbReference>
<comment type="function">
    <text evidence="9">Cleaves the N-terminal amino acid of tripeptides.</text>
</comment>
<dbReference type="InterPro" id="IPR001261">
    <property type="entry name" value="ArgE/DapE_CS"/>
</dbReference>
<dbReference type="Pfam" id="PF07687">
    <property type="entry name" value="M20_dimer"/>
    <property type="match status" value="1"/>
</dbReference>
<dbReference type="Gene3D" id="3.40.630.10">
    <property type="entry name" value="Zn peptidases"/>
    <property type="match status" value="1"/>
</dbReference>
<feature type="active site" description="Proton acceptor" evidence="9 10">
    <location>
        <position position="175"/>
    </location>
</feature>